<dbReference type="PANTHER" id="PTHR23028:SF134">
    <property type="entry name" value="PUTATIVE (AFU_ORTHOLOGUE AFUA_4G08520)-RELATED"/>
    <property type="match status" value="1"/>
</dbReference>
<evidence type="ECO:0000259" key="2">
    <source>
        <dbReference type="Pfam" id="PF01757"/>
    </source>
</evidence>
<evidence type="ECO:0000313" key="4">
    <source>
        <dbReference type="Proteomes" id="UP000799757"/>
    </source>
</evidence>
<dbReference type="GO" id="GO:0016747">
    <property type="term" value="F:acyltransferase activity, transferring groups other than amino-acyl groups"/>
    <property type="evidence" value="ECO:0007669"/>
    <property type="project" value="InterPro"/>
</dbReference>
<feature type="transmembrane region" description="Helical" evidence="1">
    <location>
        <begin position="153"/>
        <end position="173"/>
    </location>
</feature>
<keyword evidence="1" id="KW-0472">Membrane</keyword>
<gene>
    <name evidence="3" type="ORF">K505DRAFT_311936</name>
</gene>
<dbReference type="OrthoDB" id="5819582at2759"/>
<dbReference type="PANTHER" id="PTHR23028">
    <property type="entry name" value="ACETYLTRANSFERASE"/>
    <property type="match status" value="1"/>
</dbReference>
<organism evidence="3 4">
    <name type="scientific">Melanomma pulvis-pyrius CBS 109.77</name>
    <dbReference type="NCBI Taxonomy" id="1314802"/>
    <lineage>
        <taxon>Eukaryota</taxon>
        <taxon>Fungi</taxon>
        <taxon>Dikarya</taxon>
        <taxon>Ascomycota</taxon>
        <taxon>Pezizomycotina</taxon>
        <taxon>Dothideomycetes</taxon>
        <taxon>Pleosporomycetidae</taxon>
        <taxon>Pleosporales</taxon>
        <taxon>Melanommataceae</taxon>
        <taxon>Melanomma</taxon>
    </lineage>
</organism>
<sequence>MALTVMPFEVESEESKWPPRAEKLRPLLRRTALILLPSFLTTTTTKPPVSRPTDFLDGMRGYACLVVFLFHCVTIFYRYKNGYWANGGKGADEYITQLPIIRILYSGKEMVLVFFVLSGFSITLRPLKLANRGAHDDLYKNVASATFRRAGRLYFPCFALLGMVFVQTLLGCYRYADGLDNRWSNIKGAVSQLHLEEGQFSNFVQSMWLWGDPLNPYTKTRWMPYASQLWTIPVEVRCSFISWIVVIGVSRARPLVRLVLLSLISCYVLARVHHYEALFLFGVVLAELYVQREALPTPTIETTSHKVRSSILFTISIFFLSYPTAGGATALGWQTFYKIAMFVTQTPAKQGLSGVFFPNIGAILCVYVVSQSQLLQRMFSTSVAKYCGRISFPLYCVHFPILNWFGFRIIIAFWTSPLGNNLGFALAFILVIAPIVLCAADLFCRAVDEPSVKLARWIETWCLDKSA</sequence>
<keyword evidence="1" id="KW-0812">Transmembrane</keyword>
<dbReference type="EMBL" id="MU002091">
    <property type="protein sequence ID" value="KAF2790140.1"/>
    <property type="molecule type" value="Genomic_DNA"/>
</dbReference>
<accession>A0A6A6X0X7</accession>
<dbReference type="Proteomes" id="UP000799757">
    <property type="component" value="Unassembled WGS sequence"/>
</dbReference>
<feature type="domain" description="Acyltransferase 3" evidence="2">
    <location>
        <begin position="55"/>
        <end position="438"/>
    </location>
</feature>
<keyword evidence="1" id="KW-1133">Transmembrane helix</keyword>
<dbReference type="InterPro" id="IPR050879">
    <property type="entry name" value="Acyltransferase_3"/>
</dbReference>
<dbReference type="AlphaFoldDB" id="A0A6A6X0X7"/>
<keyword evidence="4" id="KW-1185">Reference proteome</keyword>
<feature type="transmembrane region" description="Helical" evidence="1">
    <location>
        <begin position="422"/>
        <end position="444"/>
    </location>
</feature>
<reference evidence="3" key="1">
    <citation type="journal article" date="2020" name="Stud. Mycol.">
        <title>101 Dothideomycetes genomes: a test case for predicting lifestyles and emergence of pathogens.</title>
        <authorList>
            <person name="Haridas S."/>
            <person name="Albert R."/>
            <person name="Binder M."/>
            <person name="Bloem J."/>
            <person name="Labutti K."/>
            <person name="Salamov A."/>
            <person name="Andreopoulos B."/>
            <person name="Baker S."/>
            <person name="Barry K."/>
            <person name="Bills G."/>
            <person name="Bluhm B."/>
            <person name="Cannon C."/>
            <person name="Castanera R."/>
            <person name="Culley D."/>
            <person name="Daum C."/>
            <person name="Ezra D."/>
            <person name="Gonzalez J."/>
            <person name="Henrissat B."/>
            <person name="Kuo A."/>
            <person name="Liang C."/>
            <person name="Lipzen A."/>
            <person name="Lutzoni F."/>
            <person name="Magnuson J."/>
            <person name="Mondo S."/>
            <person name="Nolan M."/>
            <person name="Ohm R."/>
            <person name="Pangilinan J."/>
            <person name="Park H.-J."/>
            <person name="Ramirez L."/>
            <person name="Alfaro M."/>
            <person name="Sun H."/>
            <person name="Tritt A."/>
            <person name="Yoshinaga Y."/>
            <person name="Zwiers L.-H."/>
            <person name="Turgeon B."/>
            <person name="Goodwin S."/>
            <person name="Spatafora J."/>
            <person name="Crous P."/>
            <person name="Grigoriev I."/>
        </authorList>
    </citation>
    <scope>NUCLEOTIDE SEQUENCE</scope>
    <source>
        <strain evidence="3">CBS 109.77</strain>
    </source>
</reference>
<evidence type="ECO:0000313" key="3">
    <source>
        <dbReference type="EMBL" id="KAF2790140.1"/>
    </source>
</evidence>
<evidence type="ECO:0000256" key="1">
    <source>
        <dbReference type="SAM" id="Phobius"/>
    </source>
</evidence>
<feature type="transmembrane region" description="Helical" evidence="1">
    <location>
        <begin position="311"/>
        <end position="331"/>
    </location>
</feature>
<feature type="transmembrane region" description="Helical" evidence="1">
    <location>
        <begin position="390"/>
        <end position="416"/>
    </location>
</feature>
<dbReference type="Pfam" id="PF01757">
    <property type="entry name" value="Acyl_transf_3"/>
    <property type="match status" value="1"/>
</dbReference>
<proteinExistence type="predicted"/>
<protein>
    <recommendedName>
        <fullName evidence="2">Acyltransferase 3 domain-containing protein</fullName>
    </recommendedName>
</protein>
<feature type="transmembrane region" description="Helical" evidence="1">
    <location>
        <begin position="59"/>
        <end position="79"/>
    </location>
</feature>
<dbReference type="InterPro" id="IPR002656">
    <property type="entry name" value="Acyl_transf_3_dom"/>
</dbReference>
<feature type="transmembrane region" description="Helical" evidence="1">
    <location>
        <begin position="351"/>
        <end position="369"/>
    </location>
</feature>
<name>A0A6A6X0X7_9PLEO</name>